<reference evidence="2" key="1">
    <citation type="submission" date="2021-02" db="EMBL/GenBank/DDBJ databases">
        <authorList>
            <person name="Nowell W R."/>
        </authorList>
    </citation>
    <scope>NUCLEOTIDE SEQUENCE</scope>
</reference>
<dbReference type="Proteomes" id="UP000676336">
    <property type="component" value="Unassembled WGS sequence"/>
</dbReference>
<keyword evidence="1" id="KW-0812">Transmembrane</keyword>
<feature type="non-terminal residue" evidence="2">
    <location>
        <position position="1"/>
    </location>
</feature>
<protein>
    <submittedName>
        <fullName evidence="2">Uncharacterized protein</fullName>
    </submittedName>
</protein>
<evidence type="ECO:0000256" key="1">
    <source>
        <dbReference type="SAM" id="Phobius"/>
    </source>
</evidence>
<comment type="caution">
    <text evidence="2">The sequence shown here is derived from an EMBL/GenBank/DDBJ whole genome shotgun (WGS) entry which is preliminary data.</text>
</comment>
<dbReference type="EMBL" id="CAJOBI010076625">
    <property type="protein sequence ID" value="CAF4480588.1"/>
    <property type="molecule type" value="Genomic_DNA"/>
</dbReference>
<dbReference type="AlphaFoldDB" id="A0A8S2X744"/>
<keyword evidence="1" id="KW-1133">Transmembrane helix</keyword>
<name>A0A8S2X744_9BILA</name>
<evidence type="ECO:0000313" key="2">
    <source>
        <dbReference type="EMBL" id="CAF4480588.1"/>
    </source>
</evidence>
<evidence type="ECO:0000313" key="3">
    <source>
        <dbReference type="Proteomes" id="UP000676336"/>
    </source>
</evidence>
<accession>A0A8S2X744</accession>
<gene>
    <name evidence="2" type="ORF">SMN809_LOCUS34014</name>
</gene>
<organism evidence="2 3">
    <name type="scientific">Rotaria magnacalcarata</name>
    <dbReference type="NCBI Taxonomy" id="392030"/>
    <lineage>
        <taxon>Eukaryota</taxon>
        <taxon>Metazoa</taxon>
        <taxon>Spiralia</taxon>
        <taxon>Gnathifera</taxon>
        <taxon>Rotifera</taxon>
        <taxon>Eurotatoria</taxon>
        <taxon>Bdelloidea</taxon>
        <taxon>Philodinida</taxon>
        <taxon>Philodinidae</taxon>
        <taxon>Rotaria</taxon>
    </lineage>
</organism>
<proteinExistence type="predicted"/>
<feature type="transmembrane region" description="Helical" evidence="1">
    <location>
        <begin position="27"/>
        <end position="49"/>
    </location>
</feature>
<keyword evidence="1" id="KW-0472">Membrane</keyword>
<sequence length="50" mass="5354">FTLNLISSEFFDGYGITFVDPKIPANAIYGLAVVILEIPVARALVGTIIT</sequence>